<feature type="domain" description="Glycosyl transferase family 1" evidence="1">
    <location>
        <begin position="189"/>
        <end position="333"/>
    </location>
</feature>
<dbReference type="SUPFAM" id="SSF53756">
    <property type="entry name" value="UDP-Glycosyltransferase/glycogen phosphorylase"/>
    <property type="match status" value="1"/>
</dbReference>
<dbReference type="RefSeq" id="WP_220639647.1">
    <property type="nucleotide sequence ID" value="NZ_CP080429.1"/>
</dbReference>
<evidence type="ECO:0000259" key="2">
    <source>
        <dbReference type="Pfam" id="PF13439"/>
    </source>
</evidence>
<dbReference type="Gene3D" id="3.40.50.2000">
    <property type="entry name" value="Glycogen Phosphorylase B"/>
    <property type="match status" value="2"/>
</dbReference>
<dbReference type="EC" id="2.4.-.-" evidence="3"/>
<dbReference type="InterPro" id="IPR001296">
    <property type="entry name" value="Glyco_trans_1"/>
</dbReference>
<evidence type="ECO:0000259" key="1">
    <source>
        <dbReference type="Pfam" id="PF00534"/>
    </source>
</evidence>
<keyword evidence="4" id="KW-1185">Reference proteome</keyword>
<keyword evidence="3" id="KW-0808">Transferase</keyword>
<gene>
    <name evidence="3" type="ORF">K1I41_06905</name>
</gene>
<sequence>MDSKKKTCFLIPSVKSGGIETYLLRFLKYLDGDANVTVLVRSNSKGELYEAYKATGAKIVFRPLGYFNLPNMFWYYRFFKKGKFNVICDFNANFAGIPIFLSKLTGIRNRITFYRQSSHHFSKTKFRVAYTNFVNRLVYKHSTAIYANSEAGLKFFFQNEYPQDKRFKVIKNGVDINDFVSSENVDKNGLRKKLGLPSDKFIIGHTGRYAEAKNHHFLLNVAKGIISQDDSVLFVLIGNDTDKLMLLVEQLGIVNNVLILGYKSNIPEYLKAFDMYFFPSVTEGQPNALIEAMISGLPVIASDIPPIRECMPQEVSFSLIDPYDVESTVIKLINAKTELGKYVFQQHAIENFDSVKQFKLFKDLLFKSKEQ</sequence>
<evidence type="ECO:0000313" key="3">
    <source>
        <dbReference type="EMBL" id="QYJ67302.1"/>
    </source>
</evidence>
<organism evidence="3 4">
    <name type="scientific">Flavobacterium litorale</name>
    <dbReference type="NCBI Taxonomy" id="2856519"/>
    <lineage>
        <taxon>Bacteria</taxon>
        <taxon>Pseudomonadati</taxon>
        <taxon>Bacteroidota</taxon>
        <taxon>Flavobacteriia</taxon>
        <taxon>Flavobacteriales</taxon>
        <taxon>Flavobacteriaceae</taxon>
        <taxon>Flavobacterium</taxon>
    </lineage>
</organism>
<dbReference type="Proteomes" id="UP000825381">
    <property type="component" value="Chromosome"/>
</dbReference>
<keyword evidence="3" id="KW-0328">Glycosyltransferase</keyword>
<name>A0ABX8V3F6_9FLAO</name>
<dbReference type="Pfam" id="PF13439">
    <property type="entry name" value="Glyco_transf_4"/>
    <property type="match status" value="1"/>
</dbReference>
<dbReference type="EMBL" id="CP080429">
    <property type="protein sequence ID" value="QYJ67302.1"/>
    <property type="molecule type" value="Genomic_DNA"/>
</dbReference>
<accession>A0ABX8V3F6</accession>
<reference evidence="3 4" key="1">
    <citation type="submission" date="2021-07" db="EMBL/GenBank/DDBJ databases">
        <title>Flavobacterium WSW3-B6 sp.nov, isolated from seaweed.</title>
        <authorList>
            <person name="Muhammad N."/>
            <person name="Ho H."/>
            <person name="Lee Y.-J."/>
            <person name="Nguyen T."/>
            <person name="Ho J."/>
            <person name="Kim S.-G."/>
        </authorList>
    </citation>
    <scope>NUCLEOTIDE SEQUENCE [LARGE SCALE GENOMIC DNA]</scope>
    <source>
        <strain evidence="3 4">WSW3-B6</strain>
    </source>
</reference>
<dbReference type="InterPro" id="IPR028098">
    <property type="entry name" value="Glyco_trans_4-like_N"/>
</dbReference>
<dbReference type="Pfam" id="PF00534">
    <property type="entry name" value="Glycos_transf_1"/>
    <property type="match status" value="1"/>
</dbReference>
<feature type="domain" description="Glycosyltransferase subfamily 4-like N-terminal" evidence="2">
    <location>
        <begin position="17"/>
        <end position="177"/>
    </location>
</feature>
<dbReference type="PANTHER" id="PTHR12526">
    <property type="entry name" value="GLYCOSYLTRANSFERASE"/>
    <property type="match status" value="1"/>
</dbReference>
<evidence type="ECO:0000313" key="4">
    <source>
        <dbReference type="Proteomes" id="UP000825381"/>
    </source>
</evidence>
<proteinExistence type="predicted"/>
<dbReference type="GO" id="GO:0016757">
    <property type="term" value="F:glycosyltransferase activity"/>
    <property type="evidence" value="ECO:0007669"/>
    <property type="project" value="UniProtKB-KW"/>
</dbReference>
<protein>
    <submittedName>
        <fullName evidence="3">Glycosyltransferase</fullName>
        <ecNumber evidence="3">2.4.-.-</ecNumber>
    </submittedName>
</protein>